<organism evidence="2 3">
    <name type="scientific">Zymobacter palmae</name>
    <dbReference type="NCBI Taxonomy" id="33074"/>
    <lineage>
        <taxon>Bacteria</taxon>
        <taxon>Pseudomonadati</taxon>
        <taxon>Pseudomonadota</taxon>
        <taxon>Gammaproteobacteria</taxon>
        <taxon>Oceanospirillales</taxon>
        <taxon>Halomonadaceae</taxon>
        <taxon>Zymobacter group</taxon>
        <taxon>Zymobacter</taxon>
    </lineage>
</organism>
<evidence type="ECO:0000259" key="1">
    <source>
        <dbReference type="Pfam" id="PF14883"/>
    </source>
</evidence>
<dbReference type="EMBL" id="AP018933">
    <property type="protein sequence ID" value="BBG28886.1"/>
    <property type="molecule type" value="Genomic_DNA"/>
</dbReference>
<evidence type="ECO:0000313" key="3">
    <source>
        <dbReference type="Proteomes" id="UP000267342"/>
    </source>
</evidence>
<keyword evidence="2" id="KW-0326">Glycosidase</keyword>
<keyword evidence="2" id="KW-0858">Xylan degradation</keyword>
<dbReference type="KEGG" id="zpl:ZBT109_0086"/>
<keyword evidence="2" id="KW-0624">Polysaccharide degradation</keyword>
<dbReference type="InterPro" id="IPR032772">
    <property type="entry name" value="PGA_deacetylase_PgaB_C"/>
</dbReference>
<dbReference type="Gene3D" id="3.20.20.80">
    <property type="entry name" value="Glycosidases"/>
    <property type="match status" value="1"/>
</dbReference>
<keyword evidence="2" id="KW-0119">Carbohydrate metabolism</keyword>
<dbReference type="GO" id="GO:0045493">
    <property type="term" value="P:xylan catabolic process"/>
    <property type="evidence" value="ECO:0007669"/>
    <property type="project" value="UniProtKB-KW"/>
</dbReference>
<keyword evidence="2" id="KW-0378">Hydrolase</keyword>
<reference evidence="2 3" key="1">
    <citation type="submission" date="2018-09" db="EMBL/GenBank/DDBJ databases">
        <title>Zymobacter palmae IAM14233 (=T109) whole genome analysis.</title>
        <authorList>
            <person name="Yanase H."/>
        </authorList>
    </citation>
    <scope>NUCLEOTIDE SEQUENCE [LARGE SCALE GENOMIC DNA]</scope>
    <source>
        <strain evidence="2 3">IAM14233</strain>
    </source>
</reference>
<name>A0A348HB84_9GAMM</name>
<evidence type="ECO:0000313" key="2">
    <source>
        <dbReference type="EMBL" id="BBG28886.1"/>
    </source>
</evidence>
<dbReference type="RefSeq" id="WP_084261702.1">
    <property type="nucleotide sequence ID" value="NZ_AP018933.1"/>
</dbReference>
<accession>A0A348HB84</accession>
<feature type="domain" description="Poly-beta-1,6-N-acetyl-D-glucosamine N-deacetylase PgaB C-terminal" evidence="1">
    <location>
        <begin position="9"/>
        <end position="382"/>
    </location>
</feature>
<dbReference type="STRING" id="1123510.GCA_000620025_00175"/>
<keyword evidence="3" id="KW-1185">Reference proteome</keyword>
<dbReference type="Pfam" id="PF14883">
    <property type="entry name" value="GHL13"/>
    <property type="match status" value="1"/>
</dbReference>
<dbReference type="AlphaFoldDB" id="A0A348HB84"/>
<gene>
    <name evidence="2" type="ORF">ZBT109_0086</name>
</gene>
<dbReference type="GO" id="GO:0016798">
    <property type="term" value="F:hydrolase activity, acting on glycosyl bonds"/>
    <property type="evidence" value="ECO:0007669"/>
    <property type="project" value="UniProtKB-KW"/>
</dbReference>
<sequence length="396" mass="44674">MNVATRVMQIDLDVMCYGDGEGYDYNDLKDYIRARLEGSGANVVYVQVFSENFDNIANDRDRMADYLLFDPGHSLGANVMNANIFKAGVKIIRELLPDSRILVWTPSIYNAFLMADNTVVKATEEAESENCVWYRRASPFSELTHTRLATFFEALGQASEALDGVMFQDDLLLSNWEDVSDKGVELLVARYGLTDTSDDALNDFLNDDENTQNQDWRRYKTQALDQLSREMFDAFRRGYQQAFPERFAQREQSDSTRLLFARDYYDAAVLYRDAVTGEWYAQNLDTALDLYDQVVVMSYFNMSAGGDPASDDAMSWLRNLAQTAIAIADSNGRQRSHKLVFKLQSVCWSYYSSGEDYTIPAAVLSQQVQALVDAGAKGVGFYPALQGSAHFDMSAL</sequence>
<dbReference type="Proteomes" id="UP000267342">
    <property type="component" value="Chromosome"/>
</dbReference>
<protein>
    <submittedName>
        <fullName evidence="2">Predicted xylanase/chitin deacetylase</fullName>
    </submittedName>
</protein>
<proteinExistence type="predicted"/>